<feature type="transmembrane region" description="Helical" evidence="1">
    <location>
        <begin position="47"/>
        <end position="64"/>
    </location>
</feature>
<protein>
    <submittedName>
        <fullName evidence="2">Uncharacterized protein</fullName>
    </submittedName>
</protein>
<gene>
    <name evidence="2" type="ORF">NH26_20645</name>
</gene>
<keyword evidence="1" id="KW-0812">Transmembrane</keyword>
<evidence type="ECO:0000313" key="3">
    <source>
        <dbReference type="Proteomes" id="UP000179797"/>
    </source>
</evidence>
<sequence>MENQIDDVFLTMDKEKRPPYLKWIVIGAVATLIPLQIIAFYTGWKNIVPIGSSLGSVIFLIYKVQKLEAQKKQ</sequence>
<name>A0A1S1YSM1_FLAPC</name>
<keyword evidence="1" id="KW-1133">Transmembrane helix</keyword>
<comment type="caution">
    <text evidence="2">The sequence shown here is derived from an EMBL/GenBank/DDBJ whole genome shotgun (WGS) entry which is preliminary data.</text>
</comment>
<organism evidence="2 3">
    <name type="scientific">Flammeovirga pacifica</name>
    <dbReference type="NCBI Taxonomy" id="915059"/>
    <lineage>
        <taxon>Bacteria</taxon>
        <taxon>Pseudomonadati</taxon>
        <taxon>Bacteroidota</taxon>
        <taxon>Cytophagia</taxon>
        <taxon>Cytophagales</taxon>
        <taxon>Flammeovirgaceae</taxon>
        <taxon>Flammeovirga</taxon>
    </lineage>
</organism>
<evidence type="ECO:0000256" key="1">
    <source>
        <dbReference type="SAM" id="Phobius"/>
    </source>
</evidence>
<dbReference type="RefSeq" id="WP_044218083.1">
    <property type="nucleotide sequence ID" value="NZ_JRYR02000002.1"/>
</dbReference>
<evidence type="ECO:0000313" key="2">
    <source>
        <dbReference type="EMBL" id="OHX64020.1"/>
    </source>
</evidence>
<dbReference type="EMBL" id="JRYR02000002">
    <property type="protein sequence ID" value="OHX64020.1"/>
    <property type="molecule type" value="Genomic_DNA"/>
</dbReference>
<proteinExistence type="predicted"/>
<dbReference type="AlphaFoldDB" id="A0A1S1YSM1"/>
<reference evidence="2 3" key="1">
    <citation type="journal article" date="2012" name="Int. J. Syst. Evol. Microbiol.">
        <title>Flammeovirga pacifica sp. nov., isolated from deep-sea sediment.</title>
        <authorList>
            <person name="Xu H."/>
            <person name="Fu Y."/>
            <person name="Yang N."/>
            <person name="Ding Z."/>
            <person name="Lai Q."/>
            <person name="Zeng R."/>
        </authorList>
    </citation>
    <scope>NUCLEOTIDE SEQUENCE [LARGE SCALE GENOMIC DNA]</scope>
    <source>
        <strain evidence="3">DSM 24597 / LMG 26175 / WPAGA1</strain>
    </source>
</reference>
<accession>A0A1S1YSM1</accession>
<keyword evidence="1" id="KW-0472">Membrane</keyword>
<feature type="transmembrane region" description="Helical" evidence="1">
    <location>
        <begin position="20"/>
        <end position="41"/>
    </location>
</feature>
<dbReference type="Proteomes" id="UP000179797">
    <property type="component" value="Unassembled WGS sequence"/>
</dbReference>
<keyword evidence="3" id="KW-1185">Reference proteome</keyword>